<evidence type="ECO:0000256" key="5">
    <source>
        <dbReference type="SAM" id="Phobius"/>
    </source>
</evidence>
<feature type="transmembrane region" description="Helical" evidence="5">
    <location>
        <begin position="370"/>
        <end position="389"/>
    </location>
</feature>
<comment type="subcellular location">
    <subcellularLocation>
        <location evidence="1">Membrane</location>
        <topology evidence="1">Multi-pass membrane protein</topology>
    </subcellularLocation>
</comment>
<gene>
    <name evidence="7" type="ORF">NA66_103928</name>
</gene>
<organism evidence="7 8">
    <name type="scientific">Burkholderia pyrrocinia</name>
    <name type="common">Pseudomonas pyrrocinia</name>
    <dbReference type="NCBI Taxonomy" id="60550"/>
    <lineage>
        <taxon>Bacteria</taxon>
        <taxon>Pseudomonadati</taxon>
        <taxon>Pseudomonadota</taxon>
        <taxon>Betaproteobacteria</taxon>
        <taxon>Burkholderiales</taxon>
        <taxon>Burkholderiaceae</taxon>
        <taxon>Burkholderia</taxon>
        <taxon>Burkholderia cepacia complex</taxon>
    </lineage>
</organism>
<dbReference type="Proteomes" id="UP000247755">
    <property type="component" value="Unassembled WGS sequence"/>
</dbReference>
<dbReference type="PANTHER" id="PTHR23508">
    <property type="entry name" value="CARBOXYLIC ACID TRANSPORTER PROTEIN HOMOLOG"/>
    <property type="match status" value="1"/>
</dbReference>
<feature type="transmembrane region" description="Helical" evidence="5">
    <location>
        <begin position="185"/>
        <end position="204"/>
    </location>
</feature>
<evidence type="ECO:0000259" key="6">
    <source>
        <dbReference type="PROSITE" id="PS50850"/>
    </source>
</evidence>
<feature type="transmembrane region" description="Helical" evidence="5">
    <location>
        <begin position="155"/>
        <end position="179"/>
    </location>
</feature>
<accession>A0A318HVH4</accession>
<dbReference type="PROSITE" id="PS00217">
    <property type="entry name" value="SUGAR_TRANSPORT_2"/>
    <property type="match status" value="1"/>
</dbReference>
<feature type="transmembrane region" description="Helical" evidence="5">
    <location>
        <begin position="395"/>
        <end position="417"/>
    </location>
</feature>
<feature type="transmembrane region" description="Helical" evidence="5">
    <location>
        <begin position="311"/>
        <end position="328"/>
    </location>
</feature>
<feature type="transmembrane region" description="Helical" evidence="5">
    <location>
        <begin position="97"/>
        <end position="115"/>
    </location>
</feature>
<dbReference type="FunFam" id="1.20.1250.20:FF:000253">
    <property type="entry name" value="Transporter, major facilitator family"/>
    <property type="match status" value="1"/>
</dbReference>
<evidence type="ECO:0000256" key="1">
    <source>
        <dbReference type="ARBA" id="ARBA00004141"/>
    </source>
</evidence>
<dbReference type="Pfam" id="PF07690">
    <property type="entry name" value="MFS_1"/>
    <property type="match status" value="1"/>
</dbReference>
<reference evidence="7 8" key="1">
    <citation type="submission" date="2018-05" db="EMBL/GenBank/DDBJ databases">
        <title>Comparative genomics of bacterial root endophytes of switchgrass collected from native prairies over two seasons.</title>
        <authorList>
            <person name="Tang Y."/>
        </authorList>
    </citation>
    <scope>NUCLEOTIDE SEQUENCE [LARGE SCALE GENOMIC DNA]</scope>
    <source>
        <strain evidence="7 8">NFIX32</strain>
    </source>
</reference>
<feature type="transmembrane region" description="Helical" evidence="5">
    <location>
        <begin position="121"/>
        <end position="143"/>
    </location>
</feature>
<dbReference type="Gene3D" id="1.20.1250.20">
    <property type="entry name" value="MFS general substrate transporter like domains"/>
    <property type="match status" value="2"/>
</dbReference>
<dbReference type="GO" id="GO:0005886">
    <property type="term" value="C:plasma membrane"/>
    <property type="evidence" value="ECO:0007669"/>
    <property type="project" value="TreeGrafter"/>
</dbReference>
<evidence type="ECO:0000256" key="3">
    <source>
        <dbReference type="ARBA" id="ARBA00022989"/>
    </source>
</evidence>
<dbReference type="PANTHER" id="PTHR23508:SF10">
    <property type="entry name" value="CARBOXYLIC ACID TRANSPORTER PROTEIN HOMOLOG"/>
    <property type="match status" value="1"/>
</dbReference>
<feature type="transmembrane region" description="Helical" evidence="5">
    <location>
        <begin position="36"/>
        <end position="57"/>
    </location>
</feature>
<dbReference type="InterPro" id="IPR036259">
    <property type="entry name" value="MFS_trans_sf"/>
</dbReference>
<evidence type="ECO:0000256" key="4">
    <source>
        <dbReference type="ARBA" id="ARBA00023136"/>
    </source>
</evidence>
<dbReference type="EMBL" id="QJJY01000039">
    <property type="protein sequence ID" value="PXX22555.1"/>
    <property type="molecule type" value="Genomic_DNA"/>
</dbReference>
<feature type="transmembrane region" description="Helical" evidence="5">
    <location>
        <begin position="243"/>
        <end position="267"/>
    </location>
</feature>
<dbReference type="RefSeq" id="WP_072437691.1">
    <property type="nucleotide sequence ID" value="NZ_QJJY01000039.1"/>
</dbReference>
<feature type="domain" description="Major facilitator superfamily (MFS) profile" evidence="6">
    <location>
        <begin position="31"/>
        <end position="421"/>
    </location>
</feature>
<dbReference type="InterPro" id="IPR011701">
    <property type="entry name" value="MFS"/>
</dbReference>
<evidence type="ECO:0000313" key="8">
    <source>
        <dbReference type="Proteomes" id="UP000247755"/>
    </source>
</evidence>
<keyword evidence="2 5" id="KW-0812">Transmembrane</keyword>
<dbReference type="InterPro" id="IPR020846">
    <property type="entry name" value="MFS_dom"/>
</dbReference>
<feature type="transmembrane region" description="Helical" evidence="5">
    <location>
        <begin position="334"/>
        <end position="358"/>
    </location>
</feature>
<dbReference type="InterPro" id="IPR005829">
    <property type="entry name" value="Sugar_transporter_CS"/>
</dbReference>
<dbReference type="AlphaFoldDB" id="A0A318HVH4"/>
<sequence>MTSTRNVEHVSQPAVSRPSWYAELGPAGRRTFNASFAGWVTDAFDFMVFSFVLASLIDLWGLDRGKAGLLGTVTLIFSSIGGWIAGILADRYGRVKVLQGTILWFSVCTLAIGFAQNFEQIFVLRALQGLGFGGEWAVGAVLIGEIVSPAHRGKVVGLVQSGWAVGWGIAAILYSIAFSVLPESLAWRSLFWVGILPALLVLYVRRHVPEPDVFAQAAATRKQGAGRPSAWVIFSHSQVRRTVLAALLCTGIQGGFYAMSIWLPTFLKIERHLSVLDTGAYLFVIIVGSFCGYVVGAYLSDYWGRRRNFMLFSALSLVSVCLYLTLPLSNAQMLWLGFPLGFSSCGIFSGVGAYLTELFPSGFRANAQSFTYNFGRGIGALFPSLVGMLSHSIGLAMAIAIFSGAAYGVVLLAVLLLPETKAQSL</sequence>
<feature type="transmembrane region" description="Helical" evidence="5">
    <location>
        <begin position="69"/>
        <end position="90"/>
    </location>
</feature>
<comment type="caution">
    <text evidence="7">The sequence shown here is derived from an EMBL/GenBank/DDBJ whole genome shotgun (WGS) entry which is preliminary data.</text>
</comment>
<feature type="transmembrane region" description="Helical" evidence="5">
    <location>
        <begin position="279"/>
        <end position="299"/>
    </location>
</feature>
<keyword evidence="4 5" id="KW-0472">Membrane</keyword>
<dbReference type="SUPFAM" id="SSF103473">
    <property type="entry name" value="MFS general substrate transporter"/>
    <property type="match status" value="1"/>
</dbReference>
<proteinExistence type="predicted"/>
<keyword evidence="3 5" id="KW-1133">Transmembrane helix</keyword>
<dbReference type="GO" id="GO:0046943">
    <property type="term" value="F:carboxylic acid transmembrane transporter activity"/>
    <property type="evidence" value="ECO:0007669"/>
    <property type="project" value="TreeGrafter"/>
</dbReference>
<protein>
    <submittedName>
        <fullName evidence="7">Putative MFS family arabinose efflux permease</fullName>
    </submittedName>
</protein>
<name>A0A318HVH4_BURPY</name>
<dbReference type="CDD" id="cd17371">
    <property type="entry name" value="MFS_MucK"/>
    <property type="match status" value="1"/>
</dbReference>
<evidence type="ECO:0000313" key="7">
    <source>
        <dbReference type="EMBL" id="PXX22555.1"/>
    </source>
</evidence>
<dbReference type="PROSITE" id="PS50850">
    <property type="entry name" value="MFS"/>
    <property type="match status" value="1"/>
</dbReference>
<evidence type="ECO:0000256" key="2">
    <source>
        <dbReference type="ARBA" id="ARBA00022692"/>
    </source>
</evidence>
<dbReference type="PROSITE" id="PS00216">
    <property type="entry name" value="SUGAR_TRANSPORT_1"/>
    <property type="match status" value="1"/>
</dbReference>
<dbReference type="FunFam" id="1.20.1250.20:FF:000346">
    <property type="entry name" value="Transporter, major facilitator family"/>
    <property type="match status" value="1"/>
</dbReference>